<reference evidence="1" key="1">
    <citation type="submission" date="2021-01" db="EMBL/GenBank/DDBJ databases">
        <authorList>
            <person name="Corre E."/>
            <person name="Pelletier E."/>
            <person name="Niang G."/>
            <person name="Scheremetjew M."/>
            <person name="Finn R."/>
            <person name="Kale V."/>
            <person name="Holt S."/>
            <person name="Cochrane G."/>
            <person name="Meng A."/>
            <person name="Brown T."/>
            <person name="Cohen L."/>
        </authorList>
    </citation>
    <scope>NUCLEOTIDE SEQUENCE</scope>
    <source>
        <strain evidence="1">CCMP644</strain>
    </source>
</reference>
<dbReference type="Gene3D" id="1.25.40.10">
    <property type="entry name" value="Tetratricopeptide repeat domain"/>
    <property type="match status" value="1"/>
</dbReference>
<proteinExistence type="predicted"/>
<protein>
    <recommendedName>
        <fullName evidence="2">MalT-like TPR region domain-containing protein</fullName>
    </recommendedName>
</protein>
<name>A0A7S1HL50_HEMAN</name>
<gene>
    <name evidence="1" type="ORF">HAND00432_LOCUS35684</name>
</gene>
<organism evidence="1">
    <name type="scientific">Hemiselmis andersenii</name>
    <name type="common">Cryptophyte alga</name>
    <dbReference type="NCBI Taxonomy" id="464988"/>
    <lineage>
        <taxon>Eukaryota</taxon>
        <taxon>Cryptophyceae</taxon>
        <taxon>Cryptomonadales</taxon>
        <taxon>Hemiselmidaceae</taxon>
        <taxon>Hemiselmis</taxon>
    </lineage>
</organism>
<dbReference type="EMBL" id="HBFX01059287">
    <property type="protein sequence ID" value="CAD8984671.1"/>
    <property type="molecule type" value="Transcribed_RNA"/>
</dbReference>
<dbReference type="InterPro" id="IPR011990">
    <property type="entry name" value="TPR-like_helical_dom_sf"/>
</dbReference>
<dbReference type="AlphaFoldDB" id="A0A7S1HL50"/>
<accession>A0A7S1HL50</accession>
<sequence>MALAIQALTRAAEITESSRMPELMVLSSEALAHVYQVSGDFAKERAERAKSCEILQDQLKSRDNDGETWRQEAFFNTLIQASLADITMGGFDETKTAEARDIAQRLSKVDDVELCGIVDTLGTWVTESHTEGEDVSFVSDCVESCDSAVGSNHILTSQASLMYGIALQQTGKREAAFDFLKKSVDATTSFSTLEVAGVRIETLQRLVDMAMQTKEMEAAKDYASTALKCAESVNNNGMIASCVHTLAKVSIAQGDFVVGEGLLRTSMGRLQVPKGTCPLVWDLSVLQDATWTYGDLLDKLIFNNQSRKAEGDMARAKLATIEKEHPLCAGGVRRLREAGLGQWHRRYLAPKVPVLLQEMP</sequence>
<evidence type="ECO:0000313" key="1">
    <source>
        <dbReference type="EMBL" id="CAD8984671.1"/>
    </source>
</evidence>
<evidence type="ECO:0008006" key="2">
    <source>
        <dbReference type="Google" id="ProtNLM"/>
    </source>
</evidence>